<reference evidence="3 4" key="1">
    <citation type="submission" date="2024-08" db="EMBL/GenBank/DDBJ databases">
        <title>Gnathostoma spinigerum genome.</title>
        <authorList>
            <person name="Gonzalez-Bertolin B."/>
            <person name="Monzon S."/>
            <person name="Zaballos A."/>
            <person name="Jimenez P."/>
            <person name="Dekumyoy P."/>
            <person name="Varona S."/>
            <person name="Cuesta I."/>
            <person name="Sumanam S."/>
            <person name="Adisakwattana P."/>
            <person name="Gasser R.B."/>
            <person name="Hernandez-Gonzalez A."/>
            <person name="Young N.D."/>
            <person name="Perteguer M.J."/>
        </authorList>
    </citation>
    <scope>NUCLEOTIDE SEQUENCE [LARGE SCALE GENOMIC DNA]</scope>
    <source>
        <strain evidence="3">AL3</strain>
        <tissue evidence="3">Liver</tissue>
    </source>
</reference>
<dbReference type="Pfam" id="PF17900">
    <property type="entry name" value="Peptidase_M1_N"/>
    <property type="match status" value="1"/>
</dbReference>
<dbReference type="InterPro" id="IPR045357">
    <property type="entry name" value="Aminopeptidase_N-like_N"/>
</dbReference>
<keyword evidence="1" id="KW-0812">Transmembrane</keyword>
<dbReference type="EMBL" id="JBGFUD010004734">
    <property type="protein sequence ID" value="MFH4979860.1"/>
    <property type="molecule type" value="Genomic_DNA"/>
</dbReference>
<gene>
    <name evidence="3" type="ORF">AB6A40_006569</name>
</gene>
<dbReference type="Proteomes" id="UP001608902">
    <property type="component" value="Unassembled WGS sequence"/>
</dbReference>
<feature type="domain" description="Aminopeptidase N-like N-terminal" evidence="2">
    <location>
        <begin position="49"/>
        <end position="156"/>
    </location>
</feature>
<evidence type="ECO:0000313" key="4">
    <source>
        <dbReference type="Proteomes" id="UP001608902"/>
    </source>
</evidence>
<dbReference type="AlphaFoldDB" id="A0ABD6EUD7"/>
<dbReference type="SUPFAM" id="SSF63737">
    <property type="entry name" value="Leukotriene A4 hydrolase N-terminal domain"/>
    <property type="match status" value="1"/>
</dbReference>
<dbReference type="InterPro" id="IPR042097">
    <property type="entry name" value="Aminopeptidase_N-like_N_sf"/>
</dbReference>
<name>A0ABD6EUD7_9BILA</name>
<accession>A0ABD6EUD7</accession>
<evidence type="ECO:0000259" key="2">
    <source>
        <dbReference type="Pfam" id="PF17900"/>
    </source>
</evidence>
<keyword evidence="4" id="KW-1185">Reference proteome</keyword>
<protein>
    <recommendedName>
        <fullName evidence="2">Aminopeptidase N-like N-terminal domain-containing protein</fullName>
    </recommendedName>
</protein>
<feature type="transmembrane region" description="Helical" evidence="1">
    <location>
        <begin position="12"/>
        <end position="32"/>
    </location>
</feature>
<proteinExistence type="predicted"/>
<sequence length="167" mass="19438">MYSVLADTFPVHLNLLIEFVLFCFILPITNTLRFDDYDYRYRLPTDLRPIIYDIKLSLSSNDPLVHGQVRIQIQCENATDTIRFHINPLFMSIRHSSIESPLLNLTVDLGLPHVDWSRFVASYALENPLIRGSVYYLNIWFTTQYSDGGGGLIKYEETVRQTSFKLR</sequence>
<comment type="caution">
    <text evidence="3">The sequence shown here is derived from an EMBL/GenBank/DDBJ whole genome shotgun (WGS) entry which is preliminary data.</text>
</comment>
<evidence type="ECO:0000256" key="1">
    <source>
        <dbReference type="SAM" id="Phobius"/>
    </source>
</evidence>
<evidence type="ECO:0000313" key="3">
    <source>
        <dbReference type="EMBL" id="MFH4979860.1"/>
    </source>
</evidence>
<keyword evidence="1" id="KW-0472">Membrane</keyword>
<dbReference type="Gene3D" id="2.60.40.1730">
    <property type="entry name" value="tricorn interacting facor f3 domain"/>
    <property type="match status" value="1"/>
</dbReference>
<keyword evidence="1" id="KW-1133">Transmembrane helix</keyword>
<organism evidence="3 4">
    <name type="scientific">Gnathostoma spinigerum</name>
    <dbReference type="NCBI Taxonomy" id="75299"/>
    <lineage>
        <taxon>Eukaryota</taxon>
        <taxon>Metazoa</taxon>
        <taxon>Ecdysozoa</taxon>
        <taxon>Nematoda</taxon>
        <taxon>Chromadorea</taxon>
        <taxon>Rhabditida</taxon>
        <taxon>Spirurina</taxon>
        <taxon>Gnathostomatomorpha</taxon>
        <taxon>Gnathostomatoidea</taxon>
        <taxon>Gnathostomatidae</taxon>
        <taxon>Gnathostoma</taxon>
    </lineage>
</organism>